<gene>
    <name evidence="4" type="ORF">SAMN05421637_1346</name>
</gene>
<dbReference type="GO" id="GO:0003677">
    <property type="term" value="F:DNA binding"/>
    <property type="evidence" value="ECO:0007669"/>
    <property type="project" value="UniProtKB-KW"/>
</dbReference>
<dbReference type="eggNOG" id="COG3629">
    <property type="taxonomic scope" value="Bacteria"/>
</dbReference>
<dbReference type="SUPFAM" id="SSF50969">
    <property type="entry name" value="YVTN repeat-like/Quinoprotein amine dehydrogenase"/>
    <property type="match status" value="2"/>
</dbReference>
<name>A0A1H6XM58_9MICO</name>
<evidence type="ECO:0000256" key="2">
    <source>
        <dbReference type="ARBA" id="ARBA00023163"/>
    </source>
</evidence>
<dbReference type="SMART" id="SM01043">
    <property type="entry name" value="BTAD"/>
    <property type="match status" value="1"/>
</dbReference>
<organism evidence="4 5">
    <name type="scientific">Demequina mangrovi</name>
    <dbReference type="NCBI Taxonomy" id="1043493"/>
    <lineage>
        <taxon>Bacteria</taxon>
        <taxon>Bacillati</taxon>
        <taxon>Actinomycetota</taxon>
        <taxon>Actinomycetes</taxon>
        <taxon>Micrococcales</taxon>
        <taxon>Demequinaceae</taxon>
        <taxon>Demequina</taxon>
    </lineage>
</organism>
<keyword evidence="1" id="KW-0805">Transcription regulation</keyword>
<keyword evidence="2" id="KW-0804">Transcription</keyword>
<proteinExistence type="predicted"/>
<dbReference type="Pfam" id="PF20703">
    <property type="entry name" value="nSTAND1"/>
    <property type="match status" value="2"/>
</dbReference>
<dbReference type="InterPro" id="IPR027417">
    <property type="entry name" value="P-loop_NTPase"/>
</dbReference>
<dbReference type="Gene3D" id="1.10.10.10">
    <property type="entry name" value="Winged helix-like DNA-binding domain superfamily/Winged helix DNA-binding domain"/>
    <property type="match status" value="1"/>
</dbReference>
<dbReference type="Gene3D" id="2.130.10.10">
    <property type="entry name" value="YVTN repeat-like/Quinoprotein amine dehydrogenase"/>
    <property type="match status" value="2"/>
</dbReference>
<dbReference type="InterPro" id="IPR015943">
    <property type="entry name" value="WD40/YVTN_repeat-like_dom_sf"/>
</dbReference>
<dbReference type="Gene3D" id="3.40.50.300">
    <property type="entry name" value="P-loop containing nucleotide triphosphate hydrolases"/>
    <property type="match status" value="1"/>
</dbReference>
<sequence>MLEALLVSRPADASSAALAEAVWGEDPPATWAKQLQASIGRLRKAYGAAAIVTVAGGYRILPRGAGGPLEVDVDEFEEAISRARELSAAREHPRAATVLERALALWEGRPYADLEEWPPAHDEADRLSELRAAAEDDLLEARLAAGDHRAVAEHASGLCAAEPYRERRWHALALAQYRCERQADALATVRRAQRRLVDELGIDPGASLVALEQAILRHDESLLAAPAARPPSPDCPYKGLAEYQPEDAELFFGRDDDVRAVLDTLERTGFVTVTGPSGIGKSSILRAGLVPALRRRGPEPVLLDATAGVVDVVAAAAGAPIIVDDLGAALTDADRAGALCSALASAHEEGRLVCIAVQSRHLDACAAQPAIGALVTAGIHLVAPPTAAAIRDVVERPAVHSGLTVEHGLVDVVLHDASRVESALPLLSHALAATWERRDGTTLTIEAYEATGGLAGAVARSAERVFGNLTAEQRDECHAVMRRLVTVDSTGAVTLHAADAAAVDAVPARTEAVARLVAARLLVARADDFLVAHESLTREWPRLAAWLDDDVDTHLLVAHLAASARAWDASGRHADDLYRGSRLTAALAWQDDSADALAEVEQDFLAASAERHDQEAAALAESDARDHRTRRRARFLGAVGAGAALAALVLGGMAVASHRSASRQADDALVQTLADDVATLADSSREAAALIAAELAQRWPDDPRARAALFDVAAAHPDLVQSVVTDGATGIAGASDAAGDIIVATQAGLEVHDPSTLEARTRIADARLTRGDRAVAVAPDGSVAVVLAQASGCDTGAACGRITSYDLVRGTVLASEPATVPDVSDSPLQVAIDASGAVVATVDHSRASVDLRDARSLGVVTSVRVTTPTPNRITVAAEPDGAFVIGSEGSVSVVDPTSGEVLQSWAVETSATGLGIAVTADGRALTSGPNHVALTDLATGEPAWMVTLPDPQMYACMTMVVPVAAENFYCGGAFGEVQERTLDRGGPTGRAFDVQHGSAGTLVASSTELLAFSWRSPVLTRWALDAKGPIHRVIAGPGYIVGDGYRDDGLALLLCEMHGEDEPCTYGVWSIPEDTAETIVTGEADGLSWASEDTVVAYFPSTDDIGRYDLSEQRRTLTYPIGAEVDHHFRSDAGDRQLAADPDGTVWPFDLASGEPDGPTIDVEGVAAHIVTSPDDRYVVVSSHLAGGGLGAQVFDLQTGAPLSPFVDGLEKAAVNDDGLVVAQIGSLIGRYDLELNLLASTEGSRAEIGRFQFSVDGDVFLTADLGQRSMLYDSATGRRIAGPFPSHAPLAWPAWLRQDGLEVAVDESEGIGIWTLDPDALRDAACAAAGRDLTADEWAAYLAPLGEWRSTCGFGDEPYDASS</sequence>
<evidence type="ECO:0000313" key="4">
    <source>
        <dbReference type="EMBL" id="SEJ25635.1"/>
    </source>
</evidence>
<evidence type="ECO:0000259" key="3">
    <source>
        <dbReference type="SMART" id="SM01043"/>
    </source>
</evidence>
<dbReference type="CDD" id="cd15831">
    <property type="entry name" value="BTAD"/>
    <property type="match status" value="1"/>
</dbReference>
<accession>A0A1H6XM58</accession>
<dbReference type="GO" id="GO:0006355">
    <property type="term" value="P:regulation of DNA-templated transcription"/>
    <property type="evidence" value="ECO:0007669"/>
    <property type="project" value="TreeGrafter"/>
</dbReference>
<evidence type="ECO:0000256" key="1">
    <source>
        <dbReference type="ARBA" id="ARBA00023015"/>
    </source>
</evidence>
<dbReference type="PANTHER" id="PTHR35807">
    <property type="entry name" value="TRANSCRIPTIONAL REGULATOR REDD-RELATED"/>
    <property type="match status" value="1"/>
</dbReference>
<dbReference type="RefSeq" id="WP_042214144.1">
    <property type="nucleotide sequence ID" value="NZ_BBLU01000005.1"/>
</dbReference>
<dbReference type="Gene3D" id="1.25.40.10">
    <property type="entry name" value="Tetratricopeptide repeat domain"/>
    <property type="match status" value="1"/>
</dbReference>
<keyword evidence="4" id="KW-0238">DNA-binding</keyword>
<dbReference type="Pfam" id="PF03704">
    <property type="entry name" value="BTAD"/>
    <property type="match status" value="1"/>
</dbReference>
<dbReference type="Proteomes" id="UP000183315">
    <property type="component" value="Unassembled WGS sequence"/>
</dbReference>
<dbReference type="InterPro" id="IPR051677">
    <property type="entry name" value="AfsR-DnrI-RedD_regulator"/>
</dbReference>
<dbReference type="InterPro" id="IPR036388">
    <property type="entry name" value="WH-like_DNA-bd_sf"/>
</dbReference>
<dbReference type="EMBL" id="FNZI01000002">
    <property type="protein sequence ID" value="SEJ25635.1"/>
    <property type="molecule type" value="Genomic_DNA"/>
</dbReference>
<dbReference type="SUPFAM" id="SSF48452">
    <property type="entry name" value="TPR-like"/>
    <property type="match status" value="1"/>
</dbReference>
<dbReference type="InterPro" id="IPR011044">
    <property type="entry name" value="Quino_amine_DH_bsu"/>
</dbReference>
<reference evidence="5" key="1">
    <citation type="submission" date="2016-10" db="EMBL/GenBank/DDBJ databases">
        <authorList>
            <person name="Varghese N."/>
        </authorList>
    </citation>
    <scope>NUCLEOTIDE SEQUENCE [LARGE SCALE GENOMIC DNA]</scope>
    <source>
        <strain evidence="5">DSM 24868</strain>
    </source>
</reference>
<feature type="domain" description="Bacterial transcriptional activator" evidence="3">
    <location>
        <begin position="71"/>
        <end position="216"/>
    </location>
</feature>
<dbReference type="InterPro" id="IPR049052">
    <property type="entry name" value="nSTAND1"/>
</dbReference>
<keyword evidence="5" id="KW-1185">Reference proteome</keyword>
<dbReference type="PANTHER" id="PTHR35807:SF1">
    <property type="entry name" value="TRANSCRIPTIONAL REGULATOR REDD"/>
    <property type="match status" value="1"/>
</dbReference>
<protein>
    <submittedName>
        <fullName evidence="4">DNA-binding transcriptional activator of the SARP family</fullName>
    </submittedName>
</protein>
<dbReference type="SUPFAM" id="SSF52540">
    <property type="entry name" value="P-loop containing nucleoside triphosphate hydrolases"/>
    <property type="match status" value="1"/>
</dbReference>
<dbReference type="STRING" id="1043493.SAMN05421637_1346"/>
<dbReference type="InterPro" id="IPR011990">
    <property type="entry name" value="TPR-like_helical_dom_sf"/>
</dbReference>
<evidence type="ECO:0000313" key="5">
    <source>
        <dbReference type="Proteomes" id="UP000183315"/>
    </source>
</evidence>
<dbReference type="InterPro" id="IPR005158">
    <property type="entry name" value="BTAD"/>
</dbReference>
<dbReference type="eggNOG" id="COG3391">
    <property type="taxonomic scope" value="Bacteria"/>
</dbReference>